<feature type="compositionally biased region" description="Basic and acidic residues" evidence="1">
    <location>
        <begin position="30"/>
        <end position="56"/>
    </location>
</feature>
<dbReference type="EMBL" id="FMZH01000001">
    <property type="protein sequence ID" value="SDC29902.1"/>
    <property type="molecule type" value="Genomic_DNA"/>
</dbReference>
<dbReference type="STRING" id="390242.SAMN04488024_101775"/>
<gene>
    <name evidence="2" type="ORF">SAMN04488024_101775</name>
</gene>
<reference evidence="3" key="1">
    <citation type="submission" date="2016-10" db="EMBL/GenBank/DDBJ databases">
        <authorList>
            <person name="Varghese N."/>
            <person name="Submissions S."/>
        </authorList>
    </citation>
    <scope>NUCLEOTIDE SEQUENCE [LARGE SCALE GENOMIC DNA]</scope>
    <source>
        <strain evidence="3">DSM 18609</strain>
    </source>
</reference>
<accession>A0A1G6KFM6</accession>
<evidence type="ECO:0000256" key="1">
    <source>
        <dbReference type="SAM" id="MobiDB-lite"/>
    </source>
</evidence>
<organism evidence="2 3">
    <name type="scientific">Pedobacter soli</name>
    <dbReference type="NCBI Taxonomy" id="390242"/>
    <lineage>
        <taxon>Bacteria</taxon>
        <taxon>Pseudomonadati</taxon>
        <taxon>Bacteroidota</taxon>
        <taxon>Sphingobacteriia</taxon>
        <taxon>Sphingobacteriales</taxon>
        <taxon>Sphingobacteriaceae</taxon>
        <taxon>Pedobacter</taxon>
    </lineage>
</organism>
<name>A0A1G6KFM6_9SPHI</name>
<evidence type="ECO:0000313" key="2">
    <source>
        <dbReference type="EMBL" id="SDC29902.1"/>
    </source>
</evidence>
<keyword evidence="3" id="KW-1185">Reference proteome</keyword>
<proteinExistence type="predicted"/>
<feature type="compositionally biased region" description="Basic and acidic residues" evidence="1">
    <location>
        <begin position="1"/>
        <end position="21"/>
    </location>
</feature>
<sequence length="70" mass="7961">MENQKQDLEKSKADFTAEHTKHPVKGINDWNDRLDQNLEPEDHNDTIADEKAKDFSAKYGSGDQSDENNG</sequence>
<evidence type="ECO:0000313" key="3">
    <source>
        <dbReference type="Proteomes" id="UP000199455"/>
    </source>
</evidence>
<dbReference type="RefSeq" id="WP_090764699.1">
    <property type="nucleotide sequence ID" value="NZ_FMZH01000001.1"/>
</dbReference>
<dbReference type="Proteomes" id="UP000199455">
    <property type="component" value="Unassembled WGS sequence"/>
</dbReference>
<feature type="region of interest" description="Disordered" evidence="1">
    <location>
        <begin position="1"/>
        <end position="70"/>
    </location>
</feature>
<protein>
    <submittedName>
        <fullName evidence="2">Uncharacterized protein</fullName>
    </submittedName>
</protein>
<dbReference type="AlphaFoldDB" id="A0A1G6KFM6"/>